<dbReference type="Proteomes" id="UP000664303">
    <property type="component" value="Unassembled WGS sequence"/>
</dbReference>
<sequence length="489" mass="53146">MQQLSGQDAMFLHAELKGLPQHIGGVSIYDPSSAPGGRPGFAAIHDMLQSRLHLSPIFRRKLAPVPFGLGQPYWTEDTHFDLEYHLRHIALPKPGDWRQLCILAARLHAVPLARDKPLWEMYVIEGLDGVEGLPPGCFALLLKVHHAAMDGATGARFMGIVHDRSPEPAPAPPAPPWIVEKPSPLGMLGRAYLDAWRLPGKLWHLASDAVPTALRLRRGYAEHRFEHLGKLPRTRFQGPISPHRVVEAREFDFGKIRAMKNAAPGATVNDVMLAIVSGGLRRYLDARGELPAQSLAAGCPIDVRSDSERASGGNMVGFMGLSLCSHIADPRERLLAIHRKSVEAKDYAQALGPRIALDITDLIPGSVLGVALRAAAVTGLAESSVVMNTVVTNVPGPPFAQYLCGAELIRNFCLGPLFPNVGLFHVVYSTVQHGEGTISLSFTACRQMLPDPEFYARCLQEAFDELAKALLPAAARKRTAARRKRGAGA</sequence>
<dbReference type="GO" id="GO:0071731">
    <property type="term" value="P:response to nitric oxide"/>
    <property type="evidence" value="ECO:0007669"/>
    <property type="project" value="TreeGrafter"/>
</dbReference>
<evidence type="ECO:0000256" key="8">
    <source>
        <dbReference type="ARBA" id="ARBA00023098"/>
    </source>
</evidence>
<keyword evidence="14" id="KW-1185">Reference proteome</keyword>
<evidence type="ECO:0000313" key="13">
    <source>
        <dbReference type="EMBL" id="MBN7796156.1"/>
    </source>
</evidence>
<dbReference type="InterPro" id="IPR014292">
    <property type="entry name" value="Acyl_transf_WS/DGAT"/>
</dbReference>
<dbReference type="PANTHER" id="PTHR31650:SF1">
    <property type="entry name" value="WAX ESTER SYNTHASE_DIACYLGLYCEROL ACYLTRANSFERASE 4-RELATED"/>
    <property type="match status" value="1"/>
</dbReference>
<keyword evidence="7" id="KW-0319">Glycerol metabolism</keyword>
<evidence type="ECO:0000256" key="9">
    <source>
        <dbReference type="ARBA" id="ARBA00023315"/>
    </source>
</evidence>
<dbReference type="NCBIfam" id="TIGR02946">
    <property type="entry name" value="acyl_WS_DGAT"/>
    <property type="match status" value="1"/>
</dbReference>
<comment type="similarity">
    <text evidence="3">Belongs to the long-chain O-acyltransferase family.</text>
</comment>
<dbReference type="GO" id="GO:0005886">
    <property type="term" value="C:plasma membrane"/>
    <property type="evidence" value="ECO:0007669"/>
    <property type="project" value="TreeGrafter"/>
</dbReference>
<accession>A0A939IJD0</accession>
<feature type="domain" description="O-acyltransferase WSD1 C-terminal" evidence="12">
    <location>
        <begin position="313"/>
        <end position="466"/>
    </location>
</feature>
<dbReference type="SUPFAM" id="SSF52777">
    <property type="entry name" value="CoA-dependent acyltransferases"/>
    <property type="match status" value="1"/>
</dbReference>
<dbReference type="EMBL" id="JAFKCZ010000004">
    <property type="protein sequence ID" value="MBN7796156.1"/>
    <property type="molecule type" value="Genomic_DNA"/>
</dbReference>
<dbReference type="GO" id="GO:0019432">
    <property type="term" value="P:triglyceride biosynthetic process"/>
    <property type="evidence" value="ECO:0007669"/>
    <property type="project" value="TreeGrafter"/>
</dbReference>
<dbReference type="InterPro" id="IPR004255">
    <property type="entry name" value="O-acyltransferase_WSD1_N"/>
</dbReference>
<proteinExistence type="inferred from homology"/>
<evidence type="ECO:0000259" key="12">
    <source>
        <dbReference type="Pfam" id="PF06974"/>
    </source>
</evidence>
<keyword evidence="8" id="KW-0443">Lipid metabolism</keyword>
<evidence type="ECO:0000256" key="1">
    <source>
        <dbReference type="ARBA" id="ARBA00004771"/>
    </source>
</evidence>
<comment type="pathway">
    <text evidence="2">Lipid metabolism.</text>
</comment>
<keyword evidence="5" id="KW-0444">Lipid biosynthesis</keyword>
<comment type="caution">
    <text evidence="13">The sequence shown here is derived from an EMBL/GenBank/DDBJ whole genome shotgun (WGS) entry which is preliminary data.</text>
</comment>
<feature type="domain" description="O-acyltransferase WSD1-like N-terminal" evidence="11">
    <location>
        <begin position="4"/>
        <end position="272"/>
    </location>
</feature>
<gene>
    <name evidence="13" type="ORF">JYP50_06130</name>
</gene>
<dbReference type="GO" id="GO:0001666">
    <property type="term" value="P:response to hypoxia"/>
    <property type="evidence" value="ECO:0007669"/>
    <property type="project" value="TreeGrafter"/>
</dbReference>
<keyword evidence="9" id="KW-0012">Acyltransferase</keyword>
<comment type="catalytic activity">
    <reaction evidence="10">
        <text>an acyl-CoA + a 1,2-diacyl-sn-glycerol = a triacyl-sn-glycerol + CoA</text>
        <dbReference type="Rhea" id="RHEA:10868"/>
        <dbReference type="ChEBI" id="CHEBI:17815"/>
        <dbReference type="ChEBI" id="CHEBI:57287"/>
        <dbReference type="ChEBI" id="CHEBI:58342"/>
        <dbReference type="ChEBI" id="CHEBI:64615"/>
        <dbReference type="EC" id="2.3.1.20"/>
    </reaction>
</comment>
<evidence type="ECO:0000256" key="2">
    <source>
        <dbReference type="ARBA" id="ARBA00005189"/>
    </source>
</evidence>
<evidence type="ECO:0000256" key="6">
    <source>
        <dbReference type="ARBA" id="ARBA00022679"/>
    </source>
</evidence>
<dbReference type="EC" id="2.3.1.20" evidence="4"/>
<dbReference type="GO" id="GO:0004144">
    <property type="term" value="F:diacylglycerol O-acyltransferase activity"/>
    <property type="evidence" value="ECO:0007669"/>
    <property type="project" value="UniProtKB-EC"/>
</dbReference>
<name>A0A939IJD0_9GAMM</name>
<dbReference type="GO" id="GO:0006071">
    <property type="term" value="P:glycerol metabolic process"/>
    <property type="evidence" value="ECO:0007669"/>
    <property type="project" value="UniProtKB-KW"/>
</dbReference>
<dbReference type="Pfam" id="PF06974">
    <property type="entry name" value="WS_DGAT_C"/>
    <property type="match status" value="1"/>
</dbReference>
<dbReference type="AlphaFoldDB" id="A0A939IJD0"/>
<dbReference type="PANTHER" id="PTHR31650">
    <property type="entry name" value="O-ACYLTRANSFERASE (WSD1-LIKE) FAMILY PROTEIN"/>
    <property type="match status" value="1"/>
</dbReference>
<evidence type="ECO:0000256" key="5">
    <source>
        <dbReference type="ARBA" id="ARBA00022516"/>
    </source>
</evidence>
<evidence type="ECO:0000256" key="7">
    <source>
        <dbReference type="ARBA" id="ARBA00022798"/>
    </source>
</evidence>
<evidence type="ECO:0000259" key="11">
    <source>
        <dbReference type="Pfam" id="PF03007"/>
    </source>
</evidence>
<evidence type="ECO:0000313" key="14">
    <source>
        <dbReference type="Proteomes" id="UP000664303"/>
    </source>
</evidence>
<evidence type="ECO:0000256" key="3">
    <source>
        <dbReference type="ARBA" id="ARBA00009587"/>
    </source>
</evidence>
<keyword evidence="6" id="KW-0808">Transferase</keyword>
<comment type="pathway">
    <text evidence="1">Glycerolipid metabolism; triacylglycerol biosynthesis.</text>
</comment>
<dbReference type="GO" id="GO:0051701">
    <property type="term" value="P:biological process involved in interaction with host"/>
    <property type="evidence" value="ECO:0007669"/>
    <property type="project" value="TreeGrafter"/>
</dbReference>
<dbReference type="InterPro" id="IPR045034">
    <property type="entry name" value="O-acyltransferase_WSD1-like"/>
</dbReference>
<organism evidence="13 14">
    <name type="scientific">Parahaliea mediterranea</name>
    <dbReference type="NCBI Taxonomy" id="651086"/>
    <lineage>
        <taxon>Bacteria</taxon>
        <taxon>Pseudomonadati</taxon>
        <taxon>Pseudomonadota</taxon>
        <taxon>Gammaproteobacteria</taxon>
        <taxon>Cellvibrionales</taxon>
        <taxon>Halieaceae</taxon>
        <taxon>Parahaliea</taxon>
    </lineage>
</organism>
<dbReference type="RefSeq" id="WP_206559601.1">
    <property type="nucleotide sequence ID" value="NZ_JAFKCZ010000004.1"/>
</dbReference>
<protein>
    <recommendedName>
        <fullName evidence="4">diacylglycerol O-acyltransferase</fullName>
        <ecNumber evidence="4">2.3.1.20</ecNumber>
    </recommendedName>
</protein>
<dbReference type="InterPro" id="IPR009721">
    <property type="entry name" value="O-acyltransferase_WSD1_C"/>
</dbReference>
<evidence type="ECO:0000256" key="10">
    <source>
        <dbReference type="ARBA" id="ARBA00048109"/>
    </source>
</evidence>
<reference evidence="13" key="1">
    <citation type="submission" date="2021-02" db="EMBL/GenBank/DDBJ databases">
        <title>PHA producing bacteria isolated from coastal sediment in Guangdong, Shenzhen.</title>
        <authorList>
            <person name="Zheng W."/>
            <person name="Yu S."/>
            <person name="Huang Y."/>
        </authorList>
    </citation>
    <scope>NUCLEOTIDE SEQUENCE</scope>
    <source>
        <strain evidence="13">TN14-10</strain>
    </source>
</reference>
<dbReference type="Pfam" id="PF03007">
    <property type="entry name" value="WS_DGAT_cat"/>
    <property type="match status" value="1"/>
</dbReference>
<evidence type="ECO:0000256" key="4">
    <source>
        <dbReference type="ARBA" id="ARBA00013244"/>
    </source>
</evidence>